<evidence type="ECO:0000259" key="3">
    <source>
        <dbReference type="Pfam" id="PF20736"/>
    </source>
</evidence>
<evidence type="ECO:0000313" key="4">
    <source>
        <dbReference type="EMBL" id="KAF2996290.1"/>
    </source>
</evidence>
<dbReference type="InterPro" id="IPR049046">
    <property type="entry name" value="Beta-AFase-like_GH127_middle"/>
</dbReference>
<dbReference type="OrthoDB" id="5358475at2759"/>
<evidence type="ECO:0000259" key="2">
    <source>
        <dbReference type="Pfam" id="PF07944"/>
    </source>
</evidence>
<evidence type="ECO:0000313" key="5">
    <source>
        <dbReference type="Proteomes" id="UP000801428"/>
    </source>
</evidence>
<dbReference type="InterPro" id="IPR008928">
    <property type="entry name" value="6-hairpin_glycosidase_sf"/>
</dbReference>
<dbReference type="SUPFAM" id="SSF48208">
    <property type="entry name" value="Six-hairpin glycosidases"/>
    <property type="match status" value="1"/>
</dbReference>
<feature type="signal peptide" evidence="1">
    <location>
        <begin position="1"/>
        <end position="19"/>
    </location>
</feature>
<reference evidence="4" key="1">
    <citation type="submission" date="2019-04" db="EMBL/GenBank/DDBJ databases">
        <title>Sequencing of skin fungus with MAO and IRED activity.</title>
        <authorList>
            <person name="Marsaioli A.J."/>
            <person name="Bonatto J.M.C."/>
            <person name="Reis Junior O."/>
        </authorList>
    </citation>
    <scope>NUCLEOTIDE SEQUENCE</scope>
    <source>
        <strain evidence="4">30M1</strain>
    </source>
</reference>
<dbReference type="InterPro" id="IPR012878">
    <property type="entry name" value="Beta-AFase-like_GH127_cat"/>
</dbReference>
<comment type="caution">
    <text evidence="4">The sequence shown here is derived from an EMBL/GenBank/DDBJ whole genome shotgun (WGS) entry which is preliminary data.</text>
</comment>
<dbReference type="Pfam" id="PF07944">
    <property type="entry name" value="Beta-AFase-like_GH127_cat"/>
    <property type="match status" value="1"/>
</dbReference>
<dbReference type="Proteomes" id="UP000801428">
    <property type="component" value="Unassembled WGS sequence"/>
</dbReference>
<dbReference type="Pfam" id="PF20736">
    <property type="entry name" value="Glyco_hydro127M"/>
    <property type="match status" value="1"/>
</dbReference>
<keyword evidence="5" id="KW-1185">Reference proteome</keyword>
<feature type="domain" description="Non-reducing end beta-L-arabinofuranosidase-like GH127 middle" evidence="3">
    <location>
        <begin position="439"/>
        <end position="531"/>
    </location>
</feature>
<organism evidence="4 5">
    <name type="scientific">Curvularia kusanoi</name>
    <name type="common">Cochliobolus kusanoi</name>
    <dbReference type="NCBI Taxonomy" id="90978"/>
    <lineage>
        <taxon>Eukaryota</taxon>
        <taxon>Fungi</taxon>
        <taxon>Dikarya</taxon>
        <taxon>Ascomycota</taxon>
        <taxon>Pezizomycotina</taxon>
        <taxon>Dothideomycetes</taxon>
        <taxon>Pleosporomycetidae</taxon>
        <taxon>Pleosporales</taxon>
        <taxon>Pleosporineae</taxon>
        <taxon>Pleosporaceae</taxon>
        <taxon>Curvularia</taxon>
    </lineage>
</organism>
<dbReference type="EMBL" id="SWKU01000028">
    <property type="protein sequence ID" value="KAF2996290.1"/>
    <property type="molecule type" value="Genomic_DNA"/>
</dbReference>
<name>A0A9P4W4W7_CURKU</name>
<protein>
    <recommendedName>
        <fullName evidence="6">DUF1680-domain-containing protein</fullName>
    </recommendedName>
</protein>
<dbReference type="AlphaFoldDB" id="A0A9P4W4W7"/>
<proteinExistence type="predicted"/>
<feature type="domain" description="Non-reducing end beta-L-arabinofuranosidase-like GH127 catalytic" evidence="2">
    <location>
        <begin position="39"/>
        <end position="430"/>
    </location>
</feature>
<accession>A0A9P4W4W7</accession>
<feature type="chain" id="PRO_5040193459" description="DUF1680-domain-containing protein" evidence="1">
    <location>
        <begin position="20"/>
        <end position="618"/>
    </location>
</feature>
<evidence type="ECO:0008006" key="6">
    <source>
        <dbReference type="Google" id="ProtNLM"/>
    </source>
</evidence>
<sequence>MRFLLTLFSSSLALAPVFAQVAPVVAPIGVSASSFDINEVALTSSRFMDNQNRTLSYLKSIDLDRLLYVFRQTHKLSTNGATPNKGWDAPDFPFRSHIQGHFLSAWAQCYAQLKDTTCSDRAKTFVAELLKCQNNNAAAGFAAGYISGFPESEFTKLEGGTLTSGNVPYYAIHKTLAGLLDVYRWIGDQNAKTVLLAFAGWVDQRTSKLSVDQMQKVLGTEFGGMNEVMADIYHQTGDKKWLTVAQRFDHAAVFNPLAANQDQLNGIHANTQVPKWIGAAREYKATGTSRYADIARNAWQITVNAHTYAIGANSQAEHFRAPNAIASFLTKDTAEGCNTYNMLKLTRELFAMDPSNTKYFDFYEQALINHMLGQQDPSQAHGHITYFTPLVAGGKRGVGPAWGGGTWSTDYDTHWCCQGTGLETNTKMQDSIYFKDASTLYVNLFIPSTLNWKDKSVSVRQSTTFPASDTTTLTVTGSGTWAMKIRIPSWTKGASIAINGATQAITATPGSYATISRAWKSGDTVTVKLPMSLHVIAANDNKSIGALAYGPSILSGNYGSTALSANPKLDLGSVQRVGTAGLSFKGTADGKAINIGPFYDAQGFNYVVYWATSGSLPQ</sequence>
<dbReference type="PANTHER" id="PTHR31151:SF0">
    <property type="entry name" value="PROLINE-TRNA LIGASE (DUF1680)"/>
    <property type="match status" value="1"/>
</dbReference>
<gene>
    <name evidence="4" type="ORF">E8E13_005308</name>
</gene>
<dbReference type="PANTHER" id="PTHR31151">
    <property type="entry name" value="PROLINE-TRNA LIGASE (DUF1680)"/>
    <property type="match status" value="1"/>
</dbReference>
<keyword evidence="1" id="KW-0732">Signal</keyword>
<dbReference type="GO" id="GO:0005975">
    <property type="term" value="P:carbohydrate metabolic process"/>
    <property type="evidence" value="ECO:0007669"/>
    <property type="project" value="InterPro"/>
</dbReference>
<evidence type="ECO:0000256" key="1">
    <source>
        <dbReference type="SAM" id="SignalP"/>
    </source>
</evidence>